<evidence type="ECO:0000256" key="3">
    <source>
        <dbReference type="ARBA" id="ARBA00022598"/>
    </source>
</evidence>
<feature type="region of interest" description="Disordered" evidence="7">
    <location>
        <begin position="365"/>
        <end position="389"/>
    </location>
</feature>
<dbReference type="NCBIfam" id="NF003246">
    <property type="entry name" value="PRK04204.1-2"/>
    <property type="match status" value="1"/>
</dbReference>
<feature type="compositionally biased region" description="Basic and acidic residues" evidence="7">
    <location>
        <begin position="236"/>
        <end position="256"/>
    </location>
</feature>
<dbReference type="EC" id="6.5.1.4" evidence="5 6"/>
<dbReference type="GeneID" id="32894662"/>
<evidence type="ECO:0000313" key="10">
    <source>
        <dbReference type="EMBL" id="ARS90243.1"/>
    </source>
</evidence>
<keyword evidence="4 5" id="KW-0547">Nucleotide-binding</keyword>
<dbReference type="GO" id="GO:0003963">
    <property type="term" value="F:RNA-3'-phosphate cyclase activity"/>
    <property type="evidence" value="ECO:0007669"/>
    <property type="project" value="UniProtKB-UniRule"/>
</dbReference>
<evidence type="ECO:0000256" key="2">
    <source>
        <dbReference type="ARBA" id="ARBA00021428"/>
    </source>
</evidence>
<keyword evidence="5" id="KW-0067">ATP-binding</keyword>
<evidence type="ECO:0000256" key="5">
    <source>
        <dbReference type="HAMAP-Rule" id="MF_00200"/>
    </source>
</evidence>
<feature type="domain" description="RNA 3'-terminal phosphate cyclase insert" evidence="9">
    <location>
        <begin position="195"/>
        <end position="310"/>
    </location>
</feature>
<dbReference type="OrthoDB" id="7994at2157"/>
<dbReference type="PIRSF" id="PIRSF005378">
    <property type="entry name" value="RNA3'_term_phos_cycl_euk"/>
    <property type="match status" value="1"/>
</dbReference>
<gene>
    <name evidence="5" type="primary">rtcA</name>
    <name evidence="10" type="ORF">B1756_11250</name>
</gene>
<comment type="subcellular location">
    <subcellularLocation>
        <location evidence="5">Cytoplasm</location>
    </subcellularLocation>
</comment>
<dbReference type="InterPro" id="IPR013792">
    <property type="entry name" value="RNA3'P_cycl/enolpyr_Trfase_a/b"/>
</dbReference>
<dbReference type="EMBL" id="CP019893">
    <property type="protein sequence ID" value="ARS90243.1"/>
    <property type="molecule type" value="Genomic_DNA"/>
</dbReference>
<dbReference type="Gene3D" id="3.65.10.20">
    <property type="entry name" value="RNA 3'-terminal phosphate cyclase domain"/>
    <property type="match status" value="1"/>
</dbReference>
<dbReference type="SUPFAM" id="SSF52913">
    <property type="entry name" value="RNA 3'-terminal phosphate cyclase, RPTC, insert domain"/>
    <property type="match status" value="1"/>
</dbReference>
<proteinExistence type="inferred from homology"/>
<keyword evidence="5" id="KW-0963">Cytoplasm</keyword>
<dbReference type="PANTHER" id="PTHR11096:SF0">
    <property type="entry name" value="RNA 3'-TERMINAL PHOSPHATE CYCLASE"/>
    <property type="match status" value="1"/>
</dbReference>
<accession>A0A2Z2HTW1</accession>
<dbReference type="Pfam" id="PF05189">
    <property type="entry name" value="RTC_insert"/>
    <property type="match status" value="1"/>
</dbReference>
<dbReference type="GO" id="GO:0005737">
    <property type="term" value="C:cytoplasm"/>
    <property type="evidence" value="ECO:0007669"/>
    <property type="project" value="UniProtKB-SubCell"/>
</dbReference>
<keyword evidence="11" id="KW-1185">Reference proteome</keyword>
<feature type="region of interest" description="Disordered" evidence="7">
    <location>
        <begin position="232"/>
        <end position="256"/>
    </location>
</feature>
<dbReference type="InterPro" id="IPR017770">
    <property type="entry name" value="RNA3'_term_phos_cyc_type_1"/>
</dbReference>
<dbReference type="AlphaFoldDB" id="A0A2Z2HTW1"/>
<dbReference type="PANTHER" id="PTHR11096">
    <property type="entry name" value="RNA 3' TERMINAL PHOSPHATE CYCLASE"/>
    <property type="match status" value="1"/>
</dbReference>
<feature type="binding site" evidence="5">
    <location>
        <begin position="319"/>
        <end position="323"/>
    </location>
    <ligand>
        <name>ATP</name>
        <dbReference type="ChEBI" id="CHEBI:30616"/>
    </ligand>
</feature>
<dbReference type="InterPro" id="IPR000228">
    <property type="entry name" value="RNA3'_term_phos_cyc"/>
</dbReference>
<comment type="function">
    <text evidence="5">Catalyzes the conversion of 3'-phosphate to a 2',3'-cyclic phosphodiester at the end of RNA. The mechanism of action of the enzyme occurs in 3 steps: (A) adenylation of the enzyme by ATP; (B) transfer of adenylate to an RNA-N3'P to produce RNA-N3'PP5'A; (C) and attack of the adjacent 2'-hydroxyl on the 3'-phosphorus in the diester linkage to produce the cyclic end product. The biological role of this enzyme is unknown but it is likely to function in some aspects of cellular RNA processing.</text>
</comment>
<dbReference type="Pfam" id="PF01137">
    <property type="entry name" value="RTC"/>
    <property type="match status" value="1"/>
</dbReference>
<evidence type="ECO:0000259" key="9">
    <source>
        <dbReference type="Pfam" id="PF05189"/>
    </source>
</evidence>
<keyword evidence="3 5" id="KW-0436">Ligase</keyword>
<dbReference type="KEGG" id="naj:B1756_11250"/>
<dbReference type="HAMAP" id="MF_00200">
    <property type="entry name" value="RTC"/>
    <property type="match status" value="1"/>
</dbReference>
<dbReference type="RefSeq" id="WP_086888620.1">
    <property type="nucleotide sequence ID" value="NZ_CP019893.1"/>
</dbReference>
<evidence type="ECO:0000256" key="7">
    <source>
        <dbReference type="SAM" id="MobiDB-lite"/>
    </source>
</evidence>
<dbReference type="InterPro" id="IPR023797">
    <property type="entry name" value="RNA3'_phos_cyclase_dom"/>
</dbReference>
<dbReference type="GO" id="GO:0005524">
    <property type="term" value="F:ATP binding"/>
    <property type="evidence" value="ECO:0007669"/>
    <property type="project" value="UniProtKB-KW"/>
</dbReference>
<evidence type="ECO:0000313" key="11">
    <source>
        <dbReference type="Proteomes" id="UP000250088"/>
    </source>
</evidence>
<dbReference type="InterPro" id="IPR013791">
    <property type="entry name" value="RNA3'-term_phos_cycl_insert"/>
</dbReference>
<evidence type="ECO:0000259" key="8">
    <source>
        <dbReference type="Pfam" id="PF01137"/>
    </source>
</evidence>
<sequence length="389" mass="40597">MTTTRDLDGAEAGGQFVRTALALSVLRGEPIRIENVRGNRSTPGLGHQHLAALETMVELTDASVTGAELGAETVRFDPTGSSDGAGGETNETDPTVPGGTYEVDIGTAGSITLLFDAVVPLATVLESPLTLTVTGGTDVKWSPPVDYFRHVKLPLLRRYGLVAACEVDRRGFYPDGGGRATLRLAPSRLEPIDLTERGPLEGVRLYSTEAAALADRDVAHRQAAGGLERLSIVDSDGGRDSSADADSEHADGTTITEHRETTVASDCPGTAIVLRIDHGTGVAGFAALGERGTPAERVGENAADAANRFLAGDAPVDRHLADQLLPFLAVSGGRLRVPALTEHVEASCALLESFGFAVAIDERSRADGDDRDGEGVVSIAPEQSVDASE</sequence>
<dbReference type="GO" id="GO:0006396">
    <property type="term" value="P:RNA processing"/>
    <property type="evidence" value="ECO:0007669"/>
    <property type="project" value="UniProtKB-UniRule"/>
</dbReference>
<feature type="active site" description="Tele-AMP-histidine intermediate" evidence="5">
    <location>
        <position position="343"/>
    </location>
</feature>
<dbReference type="Gene3D" id="3.30.360.20">
    <property type="entry name" value="RNA 3'-terminal phosphate cyclase, insert domain"/>
    <property type="match status" value="1"/>
</dbReference>
<dbReference type="Proteomes" id="UP000250088">
    <property type="component" value="Chromosome"/>
</dbReference>
<organism evidence="10 11">
    <name type="scientific">Natrarchaeobaculum aegyptiacum</name>
    <dbReference type="NCBI Taxonomy" id="745377"/>
    <lineage>
        <taxon>Archaea</taxon>
        <taxon>Methanobacteriati</taxon>
        <taxon>Methanobacteriota</taxon>
        <taxon>Stenosarchaea group</taxon>
        <taxon>Halobacteria</taxon>
        <taxon>Halobacteriales</taxon>
        <taxon>Natrialbaceae</taxon>
        <taxon>Natrarchaeobaculum</taxon>
    </lineage>
</organism>
<protein>
    <recommendedName>
        <fullName evidence="2 5">RNA 3'-terminal phosphate cyclase</fullName>
        <shortName evidence="5">RNA cyclase</shortName>
        <shortName evidence="5">RNA-3'-phosphate cyclase</shortName>
        <ecNumber evidence="5 6">6.5.1.4</ecNumber>
    </recommendedName>
</protein>
<reference evidence="11" key="1">
    <citation type="submission" date="2017-02" db="EMBL/GenBank/DDBJ databases">
        <title>Natronthermophilus aegyptiacus gen. nov.,sp. nov., an aerobic, extremely halophilic alkalithermophilic archaeon isolated from the athalassohaline Wadi An Natrun, Egypt.</title>
        <authorList>
            <person name="Zhao B."/>
        </authorList>
    </citation>
    <scope>NUCLEOTIDE SEQUENCE [LARGE SCALE GENOMIC DNA]</scope>
    <source>
        <strain evidence="11">JW/NM-HA 15</strain>
    </source>
</reference>
<feature type="binding site" evidence="5">
    <location>
        <position position="116"/>
    </location>
    <ligand>
        <name>ATP</name>
        <dbReference type="ChEBI" id="CHEBI:30616"/>
    </ligand>
</feature>
<feature type="domain" description="RNA 3'-terminal phosphate cyclase" evidence="8">
    <location>
        <begin position="11"/>
        <end position="354"/>
    </location>
</feature>
<dbReference type="SUPFAM" id="SSF55205">
    <property type="entry name" value="EPT/RTPC-like"/>
    <property type="match status" value="1"/>
</dbReference>
<evidence type="ECO:0000256" key="4">
    <source>
        <dbReference type="ARBA" id="ARBA00022741"/>
    </source>
</evidence>
<name>A0A2Z2HTW1_9EURY</name>
<dbReference type="NCBIfam" id="TIGR03399">
    <property type="entry name" value="RNA_3prim_cycl"/>
    <property type="match status" value="1"/>
</dbReference>
<dbReference type="InterPro" id="IPR037136">
    <property type="entry name" value="RNA3'_phos_cyclase_dom_sf"/>
</dbReference>
<comment type="similarity">
    <text evidence="1 5">Belongs to the RNA 3'-terminal cyclase family. Type 1 subfamily.</text>
</comment>
<dbReference type="InterPro" id="IPR036553">
    <property type="entry name" value="RPTC_insert"/>
</dbReference>
<feature type="region of interest" description="Disordered" evidence="7">
    <location>
        <begin position="71"/>
        <end position="98"/>
    </location>
</feature>
<evidence type="ECO:0000256" key="1">
    <source>
        <dbReference type="ARBA" id="ARBA00009206"/>
    </source>
</evidence>
<evidence type="ECO:0000256" key="6">
    <source>
        <dbReference type="NCBIfam" id="TIGR03399"/>
    </source>
</evidence>
<comment type="catalytic activity">
    <reaction evidence="5">
        <text>a 3'-end 3'-phospho-ribonucleotide-RNA + ATP = a 3'-end 2',3'-cyclophospho-ribonucleotide-RNA + AMP + diphosphate</text>
        <dbReference type="Rhea" id="RHEA:23976"/>
        <dbReference type="Rhea" id="RHEA-COMP:10463"/>
        <dbReference type="Rhea" id="RHEA-COMP:10464"/>
        <dbReference type="ChEBI" id="CHEBI:30616"/>
        <dbReference type="ChEBI" id="CHEBI:33019"/>
        <dbReference type="ChEBI" id="CHEBI:83062"/>
        <dbReference type="ChEBI" id="CHEBI:83064"/>
        <dbReference type="ChEBI" id="CHEBI:456215"/>
        <dbReference type="EC" id="6.5.1.4"/>
    </reaction>
</comment>